<dbReference type="Gene3D" id="3.40.50.1820">
    <property type="entry name" value="alpha/beta hydrolase"/>
    <property type="match status" value="1"/>
</dbReference>
<dbReference type="InterPro" id="IPR029058">
    <property type="entry name" value="AB_hydrolase_fold"/>
</dbReference>
<organism evidence="1 2">
    <name type="scientific">Methylobacterium isbiliense</name>
    <dbReference type="NCBI Taxonomy" id="315478"/>
    <lineage>
        <taxon>Bacteria</taxon>
        <taxon>Pseudomonadati</taxon>
        <taxon>Pseudomonadota</taxon>
        <taxon>Alphaproteobacteria</taxon>
        <taxon>Hyphomicrobiales</taxon>
        <taxon>Methylobacteriaceae</taxon>
        <taxon>Methylobacterium</taxon>
    </lineage>
</organism>
<evidence type="ECO:0000313" key="1">
    <source>
        <dbReference type="EMBL" id="GJE02862.1"/>
    </source>
</evidence>
<gene>
    <name evidence="1" type="ORF">GMJLKIPL_4811</name>
</gene>
<dbReference type="Pfam" id="PF06821">
    <property type="entry name" value="Ser_hydrolase"/>
    <property type="match status" value="1"/>
</dbReference>
<dbReference type="EMBL" id="BPQQ01000062">
    <property type="protein sequence ID" value="GJE02862.1"/>
    <property type="molecule type" value="Genomic_DNA"/>
</dbReference>
<sequence length="186" mass="20166">MRTADCDILVIPGYGNSGPDHWQSRWQERLSTARRVAMPDWDHPEPEPWRDAIIAAVQAATRPVILVAHSLGVVSTVQAAPYLPPGAVRGAFLVALPDVERPDLPGLLPGFLRAFAPIPHDPLPFPAVLVASRTDPYTAYARAETFAAAWRAELVDAGESGHLNGESGHGPWPEGLMRFAGFLRPL</sequence>
<protein>
    <recommendedName>
        <fullName evidence="3">Alpha/beta hydrolase</fullName>
    </recommendedName>
</protein>
<dbReference type="RefSeq" id="WP_238240118.1">
    <property type="nucleotide sequence ID" value="NZ_BPQQ01000062.1"/>
</dbReference>
<reference evidence="1" key="2">
    <citation type="submission" date="2021-08" db="EMBL/GenBank/DDBJ databases">
        <authorList>
            <person name="Tani A."/>
            <person name="Ola A."/>
            <person name="Ogura Y."/>
            <person name="Katsura K."/>
            <person name="Hayashi T."/>
        </authorList>
    </citation>
    <scope>NUCLEOTIDE SEQUENCE</scope>
    <source>
        <strain evidence="1">DSM 17168</strain>
    </source>
</reference>
<evidence type="ECO:0008006" key="3">
    <source>
        <dbReference type="Google" id="ProtNLM"/>
    </source>
</evidence>
<evidence type="ECO:0000313" key="2">
    <source>
        <dbReference type="Proteomes" id="UP001055153"/>
    </source>
</evidence>
<dbReference type="Proteomes" id="UP001055153">
    <property type="component" value="Unassembled WGS sequence"/>
</dbReference>
<dbReference type="InterPro" id="IPR010662">
    <property type="entry name" value="RBBP9/YdeN"/>
</dbReference>
<comment type="caution">
    <text evidence="1">The sequence shown here is derived from an EMBL/GenBank/DDBJ whole genome shotgun (WGS) entry which is preliminary data.</text>
</comment>
<name>A0ABQ4SI56_9HYPH</name>
<accession>A0ABQ4SI56</accession>
<proteinExistence type="predicted"/>
<dbReference type="SUPFAM" id="SSF53474">
    <property type="entry name" value="alpha/beta-Hydrolases"/>
    <property type="match status" value="1"/>
</dbReference>
<keyword evidence="2" id="KW-1185">Reference proteome</keyword>
<reference evidence="1" key="1">
    <citation type="journal article" date="2021" name="Front. Microbiol.">
        <title>Comprehensive Comparative Genomics and Phenotyping of Methylobacterium Species.</title>
        <authorList>
            <person name="Alessa O."/>
            <person name="Ogura Y."/>
            <person name="Fujitani Y."/>
            <person name="Takami H."/>
            <person name="Hayashi T."/>
            <person name="Sahin N."/>
            <person name="Tani A."/>
        </authorList>
    </citation>
    <scope>NUCLEOTIDE SEQUENCE</scope>
    <source>
        <strain evidence="1">DSM 17168</strain>
    </source>
</reference>